<evidence type="ECO:0000256" key="9">
    <source>
        <dbReference type="ARBA" id="ARBA00022840"/>
    </source>
</evidence>
<dbReference type="EMBL" id="QQWC01000002">
    <property type="protein sequence ID" value="REJ42954.1"/>
    <property type="molecule type" value="Genomic_DNA"/>
</dbReference>
<gene>
    <name evidence="13" type="primary">cas10</name>
    <name evidence="13" type="ORF">DWQ54_08635</name>
</gene>
<dbReference type="InterPro" id="IPR052117">
    <property type="entry name" value="Cas10/Csm1_subtype-III-A"/>
</dbReference>
<dbReference type="PANTHER" id="PTHR36528:SF1">
    <property type="entry name" value="CRISPR SYSTEM SINGLE-STRAND-SPECIFIC DEOXYRIBONUCLEASE CAS10_CSM1 (SUBTYPE III-A)"/>
    <property type="match status" value="1"/>
</dbReference>
<comment type="similarity">
    <text evidence="1">Belongs to the CRISPR-associated Cas10/Csm1 family.</text>
</comment>
<evidence type="ECO:0000256" key="4">
    <source>
        <dbReference type="ARBA" id="ARBA00022722"/>
    </source>
</evidence>
<dbReference type="Pfam" id="PF18211">
    <property type="entry name" value="Csm1_B"/>
    <property type="match status" value="1"/>
</dbReference>
<dbReference type="AlphaFoldDB" id="A0A3E0L6B4"/>
<evidence type="ECO:0000256" key="8">
    <source>
        <dbReference type="ARBA" id="ARBA00022839"/>
    </source>
</evidence>
<dbReference type="Gene3D" id="3.30.70.270">
    <property type="match status" value="1"/>
</dbReference>
<keyword evidence="9" id="KW-0067">ATP-binding</keyword>
<organism evidence="13 14">
    <name type="scientific">Microcystis flos-aquae TF09</name>
    <dbReference type="NCBI Taxonomy" id="2060473"/>
    <lineage>
        <taxon>Bacteria</taxon>
        <taxon>Bacillati</taxon>
        <taxon>Cyanobacteriota</taxon>
        <taxon>Cyanophyceae</taxon>
        <taxon>Oscillatoriophycideae</taxon>
        <taxon>Chroococcales</taxon>
        <taxon>Microcystaceae</taxon>
        <taxon>Microcystis</taxon>
    </lineage>
</organism>
<evidence type="ECO:0000256" key="11">
    <source>
        <dbReference type="ARBA" id="ARBA00032922"/>
    </source>
</evidence>
<feature type="domain" description="GGDEF" evidence="12">
    <location>
        <begin position="474"/>
        <end position="649"/>
    </location>
</feature>
<dbReference type="InterPro" id="IPR054767">
    <property type="entry name" value="Cas10-Cmr2_palm2"/>
</dbReference>
<reference evidence="13 14" key="1">
    <citation type="submission" date="2017-10" db="EMBL/GenBank/DDBJ databases">
        <title>A large-scale comparative metagenomic study reveals the eutrophication-driven functional interactions in six Microcystis-epibionts communities.</title>
        <authorList>
            <person name="Li Q."/>
            <person name="Lin F."/>
        </authorList>
    </citation>
    <scope>NUCLEOTIDE SEQUENCE [LARGE SCALE GENOMIC DNA]</scope>
    <source>
        <strain evidence="13">TF09</strain>
    </source>
</reference>
<dbReference type="GO" id="GO:0004527">
    <property type="term" value="F:exonuclease activity"/>
    <property type="evidence" value="ECO:0007669"/>
    <property type="project" value="UniProtKB-KW"/>
</dbReference>
<name>A0A3E0L6B4_9CHRO</name>
<evidence type="ECO:0000256" key="2">
    <source>
        <dbReference type="ARBA" id="ARBA00014333"/>
    </source>
</evidence>
<evidence type="ECO:0000256" key="7">
    <source>
        <dbReference type="ARBA" id="ARBA00022801"/>
    </source>
</evidence>
<dbReference type="InterPro" id="IPR000160">
    <property type="entry name" value="GGDEF_dom"/>
</dbReference>
<keyword evidence="6" id="KW-0255">Endonuclease</keyword>
<dbReference type="Pfam" id="PF22335">
    <property type="entry name" value="Cas10-Cmr2_palm2"/>
    <property type="match status" value="1"/>
</dbReference>
<dbReference type="NCBIfam" id="TIGR02578">
    <property type="entry name" value="cas_TM1811_Csm1"/>
    <property type="match status" value="1"/>
</dbReference>
<evidence type="ECO:0000256" key="6">
    <source>
        <dbReference type="ARBA" id="ARBA00022759"/>
    </source>
</evidence>
<dbReference type="PANTHER" id="PTHR36528">
    <property type="entry name" value="CRISPR SYSTEM SINGLE-STRAND-SPECIFIC DEOXYRIBONUCLEASE CAS10/CSM1 (SUBTYPE III-A)"/>
    <property type="match status" value="1"/>
</dbReference>
<keyword evidence="7" id="KW-0378">Hydrolase</keyword>
<keyword evidence="8" id="KW-0269">Exonuclease</keyword>
<evidence type="ECO:0000259" key="12">
    <source>
        <dbReference type="PROSITE" id="PS50887"/>
    </source>
</evidence>
<dbReference type="GO" id="GO:0004519">
    <property type="term" value="F:endonuclease activity"/>
    <property type="evidence" value="ECO:0007669"/>
    <property type="project" value="UniProtKB-KW"/>
</dbReference>
<evidence type="ECO:0000256" key="1">
    <source>
        <dbReference type="ARBA" id="ARBA00005700"/>
    </source>
</evidence>
<proteinExistence type="inferred from homology"/>
<dbReference type="InterPro" id="IPR013408">
    <property type="entry name" value="Cas10/Csm1"/>
</dbReference>
<dbReference type="GO" id="GO:0051607">
    <property type="term" value="P:defense response to virus"/>
    <property type="evidence" value="ECO:0007669"/>
    <property type="project" value="UniProtKB-KW"/>
</dbReference>
<evidence type="ECO:0000256" key="10">
    <source>
        <dbReference type="ARBA" id="ARBA00023118"/>
    </source>
</evidence>
<dbReference type="Proteomes" id="UP000256873">
    <property type="component" value="Unassembled WGS sequence"/>
</dbReference>
<evidence type="ECO:0000313" key="13">
    <source>
        <dbReference type="EMBL" id="REJ42954.1"/>
    </source>
</evidence>
<dbReference type="InterPro" id="IPR041062">
    <property type="entry name" value="Csm1_B"/>
</dbReference>
<evidence type="ECO:0000256" key="5">
    <source>
        <dbReference type="ARBA" id="ARBA00022741"/>
    </source>
</evidence>
<dbReference type="InterPro" id="IPR043128">
    <property type="entry name" value="Rev_trsase/Diguanyl_cyclase"/>
</dbReference>
<protein>
    <recommendedName>
        <fullName evidence="2">CRISPR system single-strand-specific deoxyribonuclease Cas10/Csm1 (subtype III-A)</fullName>
    </recommendedName>
    <alternativeName>
        <fullName evidence="11">Cyclic oligoadenylate synthase</fullName>
    </alternativeName>
</protein>
<accession>A0A3E0L6B4</accession>
<comment type="caution">
    <text evidence="13">The sequence shown here is derived from an EMBL/GenBank/DDBJ whole genome shotgun (WGS) entry which is preliminary data.</text>
</comment>
<keyword evidence="3" id="KW-0808">Transferase</keyword>
<evidence type="ECO:0000313" key="14">
    <source>
        <dbReference type="Proteomes" id="UP000256873"/>
    </source>
</evidence>
<evidence type="ECO:0000256" key="3">
    <source>
        <dbReference type="ARBA" id="ARBA00022679"/>
    </source>
</evidence>
<keyword evidence="5" id="KW-0547">Nucleotide-binding</keyword>
<dbReference type="GO" id="GO:0016740">
    <property type="term" value="F:transferase activity"/>
    <property type="evidence" value="ECO:0007669"/>
    <property type="project" value="UniProtKB-KW"/>
</dbReference>
<dbReference type="GO" id="GO:0005524">
    <property type="term" value="F:ATP binding"/>
    <property type="evidence" value="ECO:0007669"/>
    <property type="project" value="UniProtKB-KW"/>
</dbReference>
<sequence length="787" mass="89473">MANSLSSSQIALTLMQQAVVHLAQWSESELVLEINPSSEIQAAKQHLYWPENKGLQPLRSLFDSIQLSENNNSQRHYWQPQKLADSHPIIPYPIAAENPSEKFAGAIDCLKQQIREELAFLADNREDWQNLSLLTLIVEKFGSFLSFGEPDVALIDKARITAALATAIAGQTEPYHLSLIVGDLSGIQDFIYTISSDGALKSLRARSFYLELVTEEVVQQLLKALDLPRVNVIYAGGGNLYILAPGIKKTQEITRQIRIQFNAWLLNKFQGKVYLALDSSDPFPLADIANRNFAEHWTKATKKLAVYKSRKFGDRLEDIQSLLTPHRAYTPCGVCHRDDEPNLKPLNQDSEVQACSTCREMYKLGRILFKVEVIVRSSSPSTDQNSITIELPNTEDRSTDSIYYHLFDNWKQIVPRSDTALLVNDWNLEHYRFQNFKNSLPLLLGNYPQEKPTDPEDDNFMSASEMAEKSQGIKRMGYLRMDVDRLGQIFARGLSNNQDDGEGSAYLPRLASLSRQMSYFFKVYLNSLAADREKNTPHNIKNLLSQKRSSATSPNGETTTENLGRILLFIYAGGDDLFISGAWNEIVDFAFDVYQCFRSYTGYNRDITLSGGVSIADAKFPLYQAAEESGDAEEKAKSNGRDSLGLFGEVFKWDEWLGMDNTGIFSSEIRDYLGEQPPSLLGILPFVNRLEQEKIDTDYPRSFVRNLLLTAQIQQQELKKFKKTEQHSEEAMGTRYYLYLPKVVYTLSRLPKEVLKDEQFRQSLKNPYNAPYFQAIATWLELLNRAE</sequence>
<dbReference type="PROSITE" id="PS50887">
    <property type="entry name" value="GGDEF"/>
    <property type="match status" value="1"/>
</dbReference>
<keyword evidence="4" id="KW-0540">Nuclease</keyword>
<keyword evidence="10" id="KW-0051">Antiviral defense</keyword>